<dbReference type="Gene3D" id="2.40.10.10">
    <property type="entry name" value="Trypsin-like serine proteases"/>
    <property type="match status" value="1"/>
</dbReference>
<dbReference type="SUPFAM" id="SSF50494">
    <property type="entry name" value="Trypsin-like serine proteases"/>
    <property type="match status" value="1"/>
</dbReference>
<reference evidence="3" key="1">
    <citation type="journal article" date="2014" name="PLoS ONE">
        <title>Transcriptome-Based Identification of ABC Transporters in the Western Tarnished Plant Bug Lygus hesperus.</title>
        <authorList>
            <person name="Hull J.J."/>
            <person name="Chaney K."/>
            <person name="Geib S.M."/>
            <person name="Fabrick J.A."/>
            <person name="Brent C.S."/>
            <person name="Walsh D."/>
            <person name="Lavine L.C."/>
        </authorList>
    </citation>
    <scope>NUCLEOTIDE SEQUENCE</scope>
</reference>
<dbReference type="AlphaFoldDB" id="A0A0A9Y689"/>
<dbReference type="InterPro" id="IPR043504">
    <property type="entry name" value="Peptidase_S1_PA_chymotrypsin"/>
</dbReference>
<organism evidence="3">
    <name type="scientific">Lygus hesperus</name>
    <name type="common">Western plant bug</name>
    <dbReference type="NCBI Taxonomy" id="30085"/>
    <lineage>
        <taxon>Eukaryota</taxon>
        <taxon>Metazoa</taxon>
        <taxon>Ecdysozoa</taxon>
        <taxon>Arthropoda</taxon>
        <taxon>Hexapoda</taxon>
        <taxon>Insecta</taxon>
        <taxon>Pterygota</taxon>
        <taxon>Neoptera</taxon>
        <taxon>Paraneoptera</taxon>
        <taxon>Hemiptera</taxon>
        <taxon>Heteroptera</taxon>
        <taxon>Panheteroptera</taxon>
        <taxon>Cimicomorpha</taxon>
        <taxon>Miridae</taxon>
        <taxon>Mirini</taxon>
        <taxon>Lygus</taxon>
    </lineage>
</organism>
<dbReference type="Pfam" id="PF00089">
    <property type="entry name" value="Trypsin"/>
    <property type="match status" value="1"/>
</dbReference>
<sequence>MIWFSIVHVFLLVSSTMGQQDTENPTKADAASYTWIVAIAGKSRQSDIFICTGAVISKRQILTSAWCIEQMPGELALFTATTVESFKRAPNVSELEESLLDLQDVVGCFSNKFFHPCYSRVQQCTNAKCNRLSWQYDLAVVETEGEMKEGVTVMDMNLLDFQEDEAKNCIFIGFRLRTDVCRRKGL</sequence>
<evidence type="ECO:0000313" key="3">
    <source>
        <dbReference type="EMBL" id="JAG27141.1"/>
    </source>
</evidence>
<evidence type="ECO:0000259" key="2">
    <source>
        <dbReference type="Pfam" id="PF00089"/>
    </source>
</evidence>
<keyword evidence="1" id="KW-0732">Signal</keyword>
<dbReference type="EMBL" id="GBHO01016463">
    <property type="protein sequence ID" value="JAG27141.1"/>
    <property type="molecule type" value="Transcribed_RNA"/>
</dbReference>
<dbReference type="GO" id="GO:0004252">
    <property type="term" value="F:serine-type endopeptidase activity"/>
    <property type="evidence" value="ECO:0007669"/>
    <property type="project" value="InterPro"/>
</dbReference>
<reference evidence="4" key="3">
    <citation type="submission" date="2014-09" db="EMBL/GenBank/DDBJ databases">
        <authorList>
            <person name="Magalhaes I.L.F."/>
            <person name="Oliveira U."/>
            <person name="Santos F.R."/>
            <person name="Vidigal T.H.D.A."/>
            <person name="Brescovit A.D."/>
            <person name="Santos A.J."/>
        </authorList>
    </citation>
    <scope>NUCLEOTIDE SEQUENCE</scope>
</reference>
<evidence type="ECO:0000313" key="4">
    <source>
        <dbReference type="EMBL" id="JAG52471.1"/>
    </source>
</evidence>
<proteinExistence type="predicted"/>
<dbReference type="GO" id="GO:0006508">
    <property type="term" value="P:proteolysis"/>
    <property type="evidence" value="ECO:0007669"/>
    <property type="project" value="InterPro"/>
</dbReference>
<dbReference type="InterPro" id="IPR001254">
    <property type="entry name" value="Trypsin_dom"/>
</dbReference>
<reference evidence="3" key="2">
    <citation type="submission" date="2014-07" db="EMBL/GenBank/DDBJ databases">
        <authorList>
            <person name="Hull J."/>
        </authorList>
    </citation>
    <scope>NUCLEOTIDE SEQUENCE</scope>
</reference>
<dbReference type="EMBL" id="GBRD01013355">
    <property type="protein sequence ID" value="JAG52471.1"/>
    <property type="molecule type" value="Transcribed_RNA"/>
</dbReference>
<evidence type="ECO:0000256" key="1">
    <source>
        <dbReference type="SAM" id="SignalP"/>
    </source>
</evidence>
<name>A0A0A9Y689_LYGHE</name>
<feature type="domain" description="Peptidase S1" evidence="2">
    <location>
        <begin position="27"/>
        <end position="172"/>
    </location>
</feature>
<dbReference type="InterPro" id="IPR009003">
    <property type="entry name" value="Peptidase_S1_PA"/>
</dbReference>
<protein>
    <submittedName>
        <fullName evidence="3">UPF0392 protein R07B7.12</fullName>
    </submittedName>
</protein>
<gene>
    <name evidence="3" type="primary">R07B7.12</name>
    <name evidence="3" type="ORF">CM83_99801</name>
</gene>
<feature type="signal peptide" evidence="1">
    <location>
        <begin position="1"/>
        <end position="18"/>
    </location>
</feature>
<accession>A0A0A9Y689</accession>
<feature type="chain" id="PRO_5015033937" evidence="1">
    <location>
        <begin position="19"/>
        <end position="186"/>
    </location>
</feature>